<dbReference type="Pfam" id="PF08352">
    <property type="entry name" value="oligo_HPY"/>
    <property type="match status" value="1"/>
</dbReference>
<dbReference type="InterPro" id="IPR017871">
    <property type="entry name" value="ABC_transporter-like_CS"/>
</dbReference>
<comment type="similarity">
    <text evidence="2">Belongs to the ABC transporter superfamily.</text>
</comment>
<evidence type="ECO:0000256" key="8">
    <source>
        <dbReference type="ARBA" id="ARBA00022967"/>
    </source>
</evidence>
<dbReference type="PROSITE" id="PS50893">
    <property type="entry name" value="ABC_TRANSPORTER_2"/>
    <property type="match status" value="1"/>
</dbReference>
<dbReference type="PANTHER" id="PTHR43297:SF14">
    <property type="entry name" value="ATPASE AAA-TYPE CORE DOMAIN-CONTAINING PROTEIN"/>
    <property type="match status" value="1"/>
</dbReference>
<organism evidence="11 12">
    <name type="scientific">Caldalkalibacillus uzonensis</name>
    <dbReference type="NCBI Taxonomy" id="353224"/>
    <lineage>
        <taxon>Bacteria</taxon>
        <taxon>Bacillati</taxon>
        <taxon>Bacillota</taxon>
        <taxon>Bacilli</taxon>
        <taxon>Bacillales</taxon>
        <taxon>Bacillaceae</taxon>
        <taxon>Caldalkalibacillus</taxon>
    </lineage>
</organism>
<evidence type="ECO:0000256" key="9">
    <source>
        <dbReference type="ARBA" id="ARBA00023136"/>
    </source>
</evidence>
<evidence type="ECO:0000256" key="2">
    <source>
        <dbReference type="ARBA" id="ARBA00005417"/>
    </source>
</evidence>
<dbReference type="Proteomes" id="UP001232445">
    <property type="component" value="Unassembled WGS sequence"/>
</dbReference>
<dbReference type="PANTHER" id="PTHR43297">
    <property type="entry name" value="OLIGOPEPTIDE TRANSPORT ATP-BINDING PROTEIN APPD"/>
    <property type="match status" value="1"/>
</dbReference>
<keyword evidence="4" id="KW-1003">Cell membrane</keyword>
<dbReference type="InterPro" id="IPR003593">
    <property type="entry name" value="AAA+_ATPase"/>
</dbReference>
<dbReference type="InterPro" id="IPR027417">
    <property type="entry name" value="P-loop_NTPase"/>
</dbReference>
<keyword evidence="12" id="KW-1185">Reference proteome</keyword>
<dbReference type="GO" id="GO:0005524">
    <property type="term" value="F:ATP binding"/>
    <property type="evidence" value="ECO:0007669"/>
    <property type="project" value="UniProtKB-KW"/>
</dbReference>
<comment type="subcellular location">
    <subcellularLocation>
        <location evidence="1">Cell membrane</location>
        <topology evidence="1">Peripheral membrane protein</topology>
    </subcellularLocation>
</comment>
<proteinExistence type="inferred from homology"/>
<evidence type="ECO:0000256" key="4">
    <source>
        <dbReference type="ARBA" id="ARBA00022475"/>
    </source>
</evidence>
<keyword evidence="8" id="KW-1278">Translocase</keyword>
<keyword evidence="5" id="KW-0997">Cell inner membrane</keyword>
<name>A0ABU0CRJ8_9BACI</name>
<dbReference type="NCBIfam" id="TIGR01727">
    <property type="entry name" value="oligo_HPY"/>
    <property type="match status" value="1"/>
</dbReference>
<evidence type="ECO:0000256" key="5">
    <source>
        <dbReference type="ARBA" id="ARBA00022519"/>
    </source>
</evidence>
<dbReference type="PROSITE" id="PS00211">
    <property type="entry name" value="ABC_TRANSPORTER_1"/>
    <property type="match status" value="1"/>
</dbReference>
<evidence type="ECO:0000313" key="12">
    <source>
        <dbReference type="Proteomes" id="UP001232445"/>
    </source>
</evidence>
<dbReference type="EMBL" id="JAUSUQ010000002">
    <property type="protein sequence ID" value="MDQ0338130.1"/>
    <property type="molecule type" value="Genomic_DNA"/>
</dbReference>
<keyword evidence="7 11" id="KW-0067">ATP-binding</keyword>
<evidence type="ECO:0000256" key="7">
    <source>
        <dbReference type="ARBA" id="ARBA00022840"/>
    </source>
</evidence>
<keyword evidence="3" id="KW-0813">Transport</keyword>
<evidence type="ECO:0000256" key="1">
    <source>
        <dbReference type="ARBA" id="ARBA00004202"/>
    </source>
</evidence>
<protein>
    <submittedName>
        <fullName evidence="11">Oligopeptide/dipeptide ABC transporter ATP-binding protein</fullName>
    </submittedName>
</protein>
<reference evidence="11 12" key="1">
    <citation type="submission" date="2023-07" db="EMBL/GenBank/DDBJ databases">
        <title>Genomic Encyclopedia of Type Strains, Phase IV (KMG-IV): sequencing the most valuable type-strain genomes for metagenomic binning, comparative biology and taxonomic classification.</title>
        <authorList>
            <person name="Goeker M."/>
        </authorList>
    </citation>
    <scope>NUCLEOTIDE SEQUENCE [LARGE SCALE GENOMIC DNA]</scope>
    <source>
        <strain evidence="11 12">DSM 17740</strain>
    </source>
</reference>
<sequence>MSDKLLEIRKLRTCYKVHEGEVWAVDGVDISLSPGENLGLVGESGCGKTTIIKSILRLLPKQAHSEGEVLFKGKNLLELSMSEMRKVRWNDISIISQSAMNALDPVYRVGDQIVEAIRIHRKVSKDEAWSRAEQLFNLVGLDKIRLRDYPHQFSGGMRQRAIIAMALALDPSIVVADEPTTALDVIVQAQILKRIQNLQKELHSSMIMVTHDMSVVAETCQKVVVMYAGKVVESGPVEAIFKQPCHPYTMGLKNAFPSVKGEKYELISIPGYPPDLLHPPSGCRFADRCPFATDICREEVPEPVHIGENHTAACHHVDKVEEMREKAALRETWSNLAKEVS</sequence>
<dbReference type="SUPFAM" id="SSF52540">
    <property type="entry name" value="P-loop containing nucleoside triphosphate hydrolases"/>
    <property type="match status" value="1"/>
</dbReference>
<dbReference type="Gene3D" id="3.40.50.300">
    <property type="entry name" value="P-loop containing nucleotide triphosphate hydrolases"/>
    <property type="match status" value="1"/>
</dbReference>
<evidence type="ECO:0000256" key="6">
    <source>
        <dbReference type="ARBA" id="ARBA00022741"/>
    </source>
</evidence>
<gene>
    <name evidence="11" type="ORF">J2S00_000913</name>
</gene>
<dbReference type="InterPro" id="IPR003439">
    <property type="entry name" value="ABC_transporter-like_ATP-bd"/>
</dbReference>
<dbReference type="RefSeq" id="WP_307335978.1">
    <property type="nucleotide sequence ID" value="NZ_JAUSUQ010000002.1"/>
</dbReference>
<keyword evidence="6" id="KW-0547">Nucleotide-binding</keyword>
<dbReference type="InterPro" id="IPR013563">
    <property type="entry name" value="Oligopep_ABC_C"/>
</dbReference>
<dbReference type="Pfam" id="PF00005">
    <property type="entry name" value="ABC_tran"/>
    <property type="match status" value="1"/>
</dbReference>
<evidence type="ECO:0000256" key="3">
    <source>
        <dbReference type="ARBA" id="ARBA00022448"/>
    </source>
</evidence>
<accession>A0ABU0CRJ8</accession>
<dbReference type="InterPro" id="IPR050388">
    <property type="entry name" value="ABC_Ni/Peptide_Import"/>
</dbReference>
<feature type="domain" description="ABC transporter" evidence="10">
    <location>
        <begin position="9"/>
        <end position="253"/>
    </location>
</feature>
<evidence type="ECO:0000313" key="11">
    <source>
        <dbReference type="EMBL" id="MDQ0338130.1"/>
    </source>
</evidence>
<evidence type="ECO:0000259" key="10">
    <source>
        <dbReference type="PROSITE" id="PS50893"/>
    </source>
</evidence>
<comment type="caution">
    <text evidence="11">The sequence shown here is derived from an EMBL/GenBank/DDBJ whole genome shotgun (WGS) entry which is preliminary data.</text>
</comment>
<dbReference type="CDD" id="cd03257">
    <property type="entry name" value="ABC_NikE_OppD_transporters"/>
    <property type="match status" value="1"/>
</dbReference>
<keyword evidence="9" id="KW-0472">Membrane</keyword>
<dbReference type="SMART" id="SM00382">
    <property type="entry name" value="AAA"/>
    <property type="match status" value="1"/>
</dbReference>